<dbReference type="Gene3D" id="3.30.40.10">
    <property type="entry name" value="Zinc/RING finger domain, C3HC4 (zinc finger)"/>
    <property type="match status" value="1"/>
</dbReference>
<evidence type="ECO:0000256" key="1">
    <source>
        <dbReference type="ARBA" id="ARBA00022723"/>
    </source>
</evidence>
<dbReference type="InterPro" id="IPR039512">
    <property type="entry name" value="RCHY1_zinc-ribbon"/>
</dbReference>
<evidence type="ECO:0000256" key="3">
    <source>
        <dbReference type="ARBA" id="ARBA00022833"/>
    </source>
</evidence>
<dbReference type="SUPFAM" id="SSF161245">
    <property type="entry name" value="Zinc hairpin stack"/>
    <property type="match status" value="1"/>
</dbReference>
<dbReference type="InterPro" id="IPR001841">
    <property type="entry name" value="Znf_RING"/>
</dbReference>
<accession>A0A4Z1SQP3</accession>
<dbReference type="SUPFAM" id="SSF161219">
    <property type="entry name" value="CHY zinc finger-like"/>
    <property type="match status" value="1"/>
</dbReference>
<dbReference type="Pfam" id="PF05495">
    <property type="entry name" value="zf-CHY"/>
    <property type="match status" value="1"/>
</dbReference>
<protein>
    <submittedName>
        <fullName evidence="8">Zinc finger domain-containing protein</fullName>
    </submittedName>
</protein>
<keyword evidence="2 4" id="KW-0863">Zinc-finger</keyword>
<dbReference type="GO" id="GO:0016567">
    <property type="term" value="P:protein ubiquitination"/>
    <property type="evidence" value="ECO:0007669"/>
    <property type="project" value="TreeGrafter"/>
</dbReference>
<organism evidence="8 9">
    <name type="scientific">Giardia muris</name>
    <dbReference type="NCBI Taxonomy" id="5742"/>
    <lineage>
        <taxon>Eukaryota</taxon>
        <taxon>Metamonada</taxon>
        <taxon>Diplomonadida</taxon>
        <taxon>Hexamitidae</taxon>
        <taxon>Giardiinae</taxon>
        <taxon>Giardia</taxon>
    </lineage>
</organism>
<proteinExistence type="predicted"/>
<gene>
    <name evidence="8" type="ORF">GMRT_15260</name>
</gene>
<feature type="domain" description="RING-type" evidence="5">
    <location>
        <begin position="275"/>
        <end position="321"/>
    </location>
</feature>
<dbReference type="GO" id="GO:0008270">
    <property type="term" value="F:zinc ion binding"/>
    <property type="evidence" value="ECO:0007669"/>
    <property type="project" value="UniProtKB-KW"/>
</dbReference>
<dbReference type="GO" id="GO:0006511">
    <property type="term" value="P:ubiquitin-dependent protein catabolic process"/>
    <property type="evidence" value="ECO:0007669"/>
    <property type="project" value="TreeGrafter"/>
</dbReference>
<dbReference type="Proteomes" id="UP000315496">
    <property type="component" value="Chromosome 2"/>
</dbReference>
<feature type="domain" description="CTCHY-type" evidence="7">
    <location>
        <begin position="210"/>
        <end position="276"/>
    </location>
</feature>
<dbReference type="PROSITE" id="PS51270">
    <property type="entry name" value="ZF_CTCHY"/>
    <property type="match status" value="1"/>
</dbReference>
<sequence length="495" mass="57597">MSDIIGEEAFRTYAEDPTRHTNTVLTMTLYLLGPDDQEEVIRTVPYQVINEDHHSYAKEQLIKHGLIICPRAFYEEYVAAHPDWTYYQLNDAFQRVVTEAENILTEKSAKERLDPAMRNKYEPILGWTLLPKQQILNARFDATNMIGCPHYISKCELQCPECKRFYGCRFCHDKYETHRFDKYSVDTVRCRMCGHVGPAQKRCAECGIKFARYYCDICHIFCDVGRQVKPNYHCHRCKMCRIGLDSDIIHCEKCNQCISESCATTHICTNPNDVCCICFAPFFESSDVFFTMTCGRHSIHAHCYDQMLDTNIFTIKCPICRKTILYPRDMYVRWKMFGDLYETTPVPYEFMHMYCNYICNDCQQVFPERFHQLPTRCTNPNCLSFNTETVDNAHYSFLSPEGRELYEKTLKAHRLVEEQCGLPPLRILEEENLPQHCRMAMEVIGLTDDDLTRLLTSVGPSALCHQLAEMMGNAVAGKYGLVRSFDEDEDYSDVE</sequence>
<dbReference type="InterPro" id="IPR037275">
    <property type="entry name" value="Znf_CTCHY_sf"/>
</dbReference>
<dbReference type="VEuPathDB" id="GiardiaDB:GMRT_15260"/>
<feature type="domain" description="CHY-type" evidence="6">
    <location>
        <begin position="141"/>
        <end position="208"/>
    </location>
</feature>
<evidence type="ECO:0000256" key="4">
    <source>
        <dbReference type="PROSITE-ProRule" id="PRU00601"/>
    </source>
</evidence>
<evidence type="ECO:0000259" key="6">
    <source>
        <dbReference type="PROSITE" id="PS51266"/>
    </source>
</evidence>
<dbReference type="AlphaFoldDB" id="A0A4Z1SQP3"/>
<dbReference type="GO" id="GO:0061630">
    <property type="term" value="F:ubiquitin protein ligase activity"/>
    <property type="evidence" value="ECO:0007669"/>
    <property type="project" value="TreeGrafter"/>
</dbReference>
<dbReference type="SUPFAM" id="SSF57850">
    <property type="entry name" value="RING/U-box"/>
    <property type="match status" value="1"/>
</dbReference>
<evidence type="ECO:0000259" key="5">
    <source>
        <dbReference type="PROSITE" id="PS50089"/>
    </source>
</evidence>
<keyword evidence="1" id="KW-0479">Metal-binding</keyword>
<dbReference type="PROSITE" id="PS50089">
    <property type="entry name" value="ZF_RING_2"/>
    <property type="match status" value="1"/>
</dbReference>
<keyword evidence="9" id="KW-1185">Reference proteome</keyword>
<evidence type="ECO:0000259" key="7">
    <source>
        <dbReference type="PROSITE" id="PS51270"/>
    </source>
</evidence>
<dbReference type="PROSITE" id="PS51266">
    <property type="entry name" value="ZF_CHY"/>
    <property type="match status" value="1"/>
</dbReference>
<dbReference type="PANTHER" id="PTHR21319:SF0">
    <property type="entry name" value="AND RING FINGER DOMAIN PROTEIN, PUTATIVE (AFU_ORTHOLOGUE AFUA_1G08900)-RELATED"/>
    <property type="match status" value="1"/>
</dbReference>
<dbReference type="GO" id="GO:0005634">
    <property type="term" value="C:nucleus"/>
    <property type="evidence" value="ECO:0007669"/>
    <property type="project" value="TreeGrafter"/>
</dbReference>
<evidence type="ECO:0000256" key="2">
    <source>
        <dbReference type="ARBA" id="ARBA00022771"/>
    </source>
</evidence>
<comment type="caution">
    <text evidence="8">The sequence shown here is derived from an EMBL/GenBank/DDBJ whole genome shotgun (WGS) entry which is preliminary data.</text>
</comment>
<dbReference type="InterPro" id="IPR013083">
    <property type="entry name" value="Znf_RING/FYVE/PHD"/>
</dbReference>
<dbReference type="OrthoDB" id="411372at2759"/>
<dbReference type="EMBL" id="VDLU01000002">
    <property type="protein sequence ID" value="TNJ28184.1"/>
    <property type="molecule type" value="Genomic_DNA"/>
</dbReference>
<evidence type="ECO:0000313" key="8">
    <source>
        <dbReference type="EMBL" id="TNJ28184.1"/>
    </source>
</evidence>
<evidence type="ECO:0000313" key="9">
    <source>
        <dbReference type="Proteomes" id="UP000315496"/>
    </source>
</evidence>
<dbReference type="PANTHER" id="PTHR21319">
    <property type="entry name" value="RING FINGER AND CHY ZINC FINGER DOMAIN-CONTAINING PROTEIN 1"/>
    <property type="match status" value="1"/>
</dbReference>
<keyword evidence="3" id="KW-0862">Zinc</keyword>
<dbReference type="InterPro" id="IPR008913">
    <property type="entry name" value="Znf_CHY"/>
</dbReference>
<dbReference type="InterPro" id="IPR017921">
    <property type="entry name" value="Znf_CTCHY"/>
</dbReference>
<dbReference type="InterPro" id="IPR037274">
    <property type="entry name" value="Znf_CHY_sf"/>
</dbReference>
<reference evidence="8 9" key="1">
    <citation type="submission" date="2019-05" db="EMBL/GenBank/DDBJ databases">
        <title>The compact genome of Giardia muris reveals important steps in the evolution of intestinal protozoan parasites.</title>
        <authorList>
            <person name="Xu F."/>
            <person name="Jimenez-Gonzalez A."/>
            <person name="Einarsson E."/>
            <person name="Astvaldsson A."/>
            <person name="Peirasmaki D."/>
            <person name="Eckmann L."/>
            <person name="Andersson J.O."/>
            <person name="Svard S.G."/>
            <person name="Jerlstrom-Hultqvist J."/>
        </authorList>
    </citation>
    <scope>NUCLEOTIDE SEQUENCE [LARGE SCALE GENOMIC DNA]</scope>
    <source>
        <strain evidence="8 9">Roberts-Thomson</strain>
    </source>
</reference>
<dbReference type="Pfam" id="PF14599">
    <property type="entry name" value="zinc_ribbon_6"/>
    <property type="match status" value="1"/>
</dbReference>
<name>A0A4Z1SQP3_GIAMU</name>